<reference evidence="3" key="2">
    <citation type="submission" date="2014-06" db="EMBL/GenBank/DDBJ databases">
        <authorList>
            <person name="Aslett M."/>
        </authorList>
    </citation>
    <scope>NUCLEOTIDE SEQUENCE</scope>
</reference>
<evidence type="ECO:0000313" key="5">
    <source>
        <dbReference type="WBParaSite" id="EgrG_000805300"/>
    </source>
</evidence>
<keyword evidence="1" id="KW-0472">Membrane</keyword>
<dbReference type="AlphaFoldDB" id="A0A068WDF8"/>
<evidence type="ECO:0000256" key="1">
    <source>
        <dbReference type="SAM" id="Phobius"/>
    </source>
</evidence>
<accession>A0A068WDF8</accession>
<evidence type="ECO:0000313" key="4">
    <source>
        <dbReference type="Proteomes" id="UP000492820"/>
    </source>
</evidence>
<dbReference type="Pfam" id="PF04727">
    <property type="entry name" value="ELMO_CED12"/>
    <property type="match status" value="1"/>
</dbReference>
<gene>
    <name evidence="3" type="ORF">EgrG_000805300</name>
</gene>
<sequence>MYLPFETFSRYWFMYLPFFSTVVPIIYKFYKWFVVLLYGHSELERIIMKNNFGFVRTIRIERSFRLSDNVMVRDGLYTLPLPKYVALVFRIENVANSMYCFFLTECFRLSVDFKQSIIQIRGYRSLIVKADALKNLPFNTNEETHVIWNSMIVDEPFSLKSRRWSDIGFQGSSPVTDFRGMGALGAENFRYFVKYYNKLALSILSSSLRPQHWYPFAIVGINLTSLLWRLLQDGTLKTHFYNSLKGTPKLVHLHLVYIYLFVKFNEFWNQQPRDVMQFNVYLDKFEEAIRKQMGDENSMLPLHVLKCGVTQ</sequence>
<evidence type="ECO:0000259" key="2">
    <source>
        <dbReference type="PROSITE" id="PS51335"/>
    </source>
</evidence>
<reference evidence="3 4" key="1">
    <citation type="journal article" date="2013" name="Nature">
        <title>The genomes of four tapeworm species reveal adaptations to parasitism.</title>
        <authorList>
            <person name="Tsai I.J."/>
            <person name="Zarowiecki M."/>
            <person name="Holroyd N."/>
            <person name="Garciarrubio A."/>
            <person name="Sanchez-Flores A."/>
            <person name="Brooks K.L."/>
            <person name="Tracey A."/>
            <person name="Bobes R.J."/>
            <person name="Fragoso G."/>
            <person name="Sciutto E."/>
            <person name="Aslett M."/>
            <person name="Beasley H."/>
            <person name="Bennett H.M."/>
            <person name="Cai J."/>
            <person name="Camicia F."/>
            <person name="Clark R."/>
            <person name="Cucher M."/>
            <person name="De Silva N."/>
            <person name="Day T.A."/>
            <person name="Deplazes P."/>
            <person name="Estrada K."/>
            <person name="Fernandez C."/>
            <person name="Holland P.W."/>
            <person name="Hou J."/>
            <person name="Hu S."/>
            <person name="Huckvale T."/>
            <person name="Hung S.S."/>
            <person name="Kamenetzky L."/>
            <person name="Keane J.A."/>
            <person name="Kiss F."/>
            <person name="Koziol U."/>
            <person name="Lambert O."/>
            <person name="Liu K."/>
            <person name="Luo X."/>
            <person name="Luo Y."/>
            <person name="Macchiaroli N."/>
            <person name="Nichol S."/>
            <person name="Paps J."/>
            <person name="Parkinson J."/>
            <person name="Pouchkina-Stantcheva N."/>
            <person name="Riddiford N."/>
            <person name="Rosenzvit M."/>
            <person name="Salinas G."/>
            <person name="Wasmuth J.D."/>
            <person name="Zamanian M."/>
            <person name="Zheng Y."/>
            <person name="Cai X."/>
            <person name="Soberon X."/>
            <person name="Olson P.D."/>
            <person name="Laclette J.P."/>
            <person name="Brehm K."/>
            <person name="Berriman M."/>
            <person name="Garciarrubio A."/>
            <person name="Bobes R.J."/>
            <person name="Fragoso G."/>
            <person name="Sanchez-Flores A."/>
            <person name="Estrada K."/>
            <person name="Cevallos M.A."/>
            <person name="Morett E."/>
            <person name="Gonzalez V."/>
            <person name="Portillo T."/>
            <person name="Ochoa-Leyva A."/>
            <person name="Jose M.V."/>
            <person name="Sciutto E."/>
            <person name="Landa A."/>
            <person name="Jimenez L."/>
            <person name="Valdes V."/>
            <person name="Carrero J.C."/>
            <person name="Larralde C."/>
            <person name="Morales-Montor J."/>
            <person name="Limon-Lason J."/>
            <person name="Soberon X."/>
            <person name="Laclette J.P."/>
        </authorList>
    </citation>
    <scope>NUCLEOTIDE SEQUENCE [LARGE SCALE GENOMIC DNA]</scope>
</reference>
<evidence type="ECO:0000313" key="3">
    <source>
        <dbReference type="EMBL" id="CDS15650.1"/>
    </source>
</evidence>
<feature type="transmembrane region" description="Helical" evidence="1">
    <location>
        <begin position="12"/>
        <end position="39"/>
    </location>
</feature>
<feature type="domain" description="ELMO" evidence="2">
    <location>
        <begin position="139"/>
        <end position="293"/>
    </location>
</feature>
<dbReference type="PANTHER" id="PTHR12771:SF51">
    <property type="entry name" value="LD01482P"/>
    <property type="match status" value="1"/>
</dbReference>
<organism evidence="3">
    <name type="scientific">Echinococcus granulosus</name>
    <name type="common">Hydatid tapeworm</name>
    <dbReference type="NCBI Taxonomy" id="6210"/>
    <lineage>
        <taxon>Eukaryota</taxon>
        <taxon>Metazoa</taxon>
        <taxon>Spiralia</taxon>
        <taxon>Lophotrochozoa</taxon>
        <taxon>Platyhelminthes</taxon>
        <taxon>Cestoda</taxon>
        <taxon>Eucestoda</taxon>
        <taxon>Cyclophyllidea</taxon>
        <taxon>Taeniidae</taxon>
        <taxon>Echinococcus</taxon>
        <taxon>Echinococcus granulosus group</taxon>
    </lineage>
</organism>
<dbReference type="WBParaSite" id="EgrG_000805300">
    <property type="protein sequence ID" value="EgrG_000805300"/>
    <property type="gene ID" value="EgrG_000805300"/>
</dbReference>
<keyword evidence="1" id="KW-1133">Transmembrane helix</keyword>
<keyword evidence="1" id="KW-0812">Transmembrane</keyword>
<protein>
    <submittedName>
        <fullName evidence="3 5">ELMO domain containing protein 2</fullName>
    </submittedName>
</protein>
<dbReference type="PROSITE" id="PS51335">
    <property type="entry name" value="ELMO"/>
    <property type="match status" value="1"/>
</dbReference>
<dbReference type="EMBL" id="LK028576">
    <property type="protein sequence ID" value="CDS15650.1"/>
    <property type="molecule type" value="Genomic_DNA"/>
</dbReference>
<dbReference type="PANTHER" id="PTHR12771">
    <property type="entry name" value="ENGULFMENT AND CELL MOTILITY"/>
    <property type="match status" value="1"/>
</dbReference>
<dbReference type="Proteomes" id="UP000492820">
    <property type="component" value="Unassembled WGS sequence"/>
</dbReference>
<dbReference type="GO" id="GO:0005096">
    <property type="term" value="F:GTPase activator activity"/>
    <property type="evidence" value="ECO:0007669"/>
    <property type="project" value="TreeGrafter"/>
</dbReference>
<proteinExistence type="predicted"/>
<reference evidence="5" key="3">
    <citation type="submission" date="2020-10" db="UniProtKB">
        <authorList>
            <consortium name="WormBaseParasite"/>
        </authorList>
    </citation>
    <scope>IDENTIFICATION</scope>
</reference>
<dbReference type="OrthoDB" id="67155at2759"/>
<dbReference type="InterPro" id="IPR050868">
    <property type="entry name" value="ELMO_domain-containing"/>
</dbReference>
<dbReference type="InterPro" id="IPR006816">
    <property type="entry name" value="ELMO_dom"/>
</dbReference>
<name>A0A068WDF8_ECHGR</name>